<dbReference type="Pfam" id="PF00069">
    <property type="entry name" value="Pkinase"/>
    <property type="match status" value="1"/>
</dbReference>
<evidence type="ECO:0000256" key="8">
    <source>
        <dbReference type="ARBA" id="ARBA00048679"/>
    </source>
</evidence>
<evidence type="ECO:0000256" key="10">
    <source>
        <dbReference type="RuleBase" id="RU000304"/>
    </source>
</evidence>
<reference evidence="14 15" key="1">
    <citation type="journal article" date="2016" name="Mol. Biol. Evol.">
        <title>Comparative Genomics of Early-Diverging Mushroom-Forming Fungi Provides Insights into the Origins of Lignocellulose Decay Capabilities.</title>
        <authorList>
            <person name="Nagy L.G."/>
            <person name="Riley R."/>
            <person name="Tritt A."/>
            <person name="Adam C."/>
            <person name="Daum C."/>
            <person name="Floudas D."/>
            <person name="Sun H."/>
            <person name="Yadav J.S."/>
            <person name="Pangilinan J."/>
            <person name="Larsson K.H."/>
            <person name="Matsuura K."/>
            <person name="Barry K."/>
            <person name="Labutti K."/>
            <person name="Kuo R."/>
            <person name="Ohm R.A."/>
            <person name="Bhattacharya S.S."/>
            <person name="Shirouzu T."/>
            <person name="Yoshinaga Y."/>
            <person name="Martin F.M."/>
            <person name="Grigoriev I.V."/>
            <person name="Hibbett D.S."/>
        </authorList>
    </citation>
    <scope>NUCLEOTIDE SEQUENCE [LARGE SCALE GENOMIC DNA]</scope>
    <source>
        <strain evidence="14 15">L-15889</strain>
    </source>
</reference>
<keyword evidence="4 9" id="KW-0547">Nucleotide-binding</keyword>
<evidence type="ECO:0000256" key="2">
    <source>
        <dbReference type="ARBA" id="ARBA00022527"/>
    </source>
</evidence>
<name>A0A165R4J0_9APHY</name>
<dbReference type="InterPro" id="IPR017441">
    <property type="entry name" value="Protein_kinase_ATP_BS"/>
</dbReference>
<dbReference type="InterPro" id="IPR011009">
    <property type="entry name" value="Kinase-like_dom_sf"/>
</dbReference>
<comment type="catalytic activity">
    <reaction evidence="7">
        <text>L-threonyl-[protein] + ATP = O-phospho-L-threonyl-[protein] + ADP + H(+)</text>
        <dbReference type="Rhea" id="RHEA:46608"/>
        <dbReference type="Rhea" id="RHEA-COMP:11060"/>
        <dbReference type="Rhea" id="RHEA-COMP:11605"/>
        <dbReference type="ChEBI" id="CHEBI:15378"/>
        <dbReference type="ChEBI" id="CHEBI:30013"/>
        <dbReference type="ChEBI" id="CHEBI:30616"/>
        <dbReference type="ChEBI" id="CHEBI:61977"/>
        <dbReference type="ChEBI" id="CHEBI:456216"/>
        <dbReference type="EC" id="2.7.11.1"/>
    </reaction>
</comment>
<dbReference type="InterPro" id="IPR008271">
    <property type="entry name" value="Ser/Thr_kinase_AS"/>
</dbReference>
<dbReference type="PROSITE" id="PS50011">
    <property type="entry name" value="PROTEIN_KINASE_DOM"/>
    <property type="match status" value="1"/>
</dbReference>
<keyword evidence="5 14" id="KW-0418">Kinase</keyword>
<evidence type="ECO:0000256" key="9">
    <source>
        <dbReference type="PROSITE-ProRule" id="PRU10141"/>
    </source>
</evidence>
<feature type="binding site" evidence="9">
    <location>
        <position position="56"/>
    </location>
    <ligand>
        <name>ATP</name>
        <dbReference type="ChEBI" id="CHEBI:30616"/>
    </ligand>
</feature>
<dbReference type="GO" id="GO:0007165">
    <property type="term" value="P:signal transduction"/>
    <property type="evidence" value="ECO:0007669"/>
    <property type="project" value="TreeGrafter"/>
</dbReference>
<sequence>MVHFSAILPCFSGKVLAAGHLRLRLLEPIGNGAYGVVYRALDLNAPPSEPAYFAVKCLLKHPEESEYACLQQREIAYHKAVCAHPNVLKLHQVIEEKDFVFLLLDWCPGGDLFSAIIDYGHFKRRDDRVKRTFLQILDAVHYCHRTGIFHRDLKPENILCSADLEEVFVSDFGLATTTRVSTSFGCGSSFYISPECLGRASKGIPFLNAVSDVWSLGVILTNMITGRNPWTIACALEDPAYVSFTRDPDDYLRRMLPMSPAARRVLLSIFTADPCARISLSDLRDAILAVDTFFLDDEEQLVFELERQLTKVVSLDITAVDRQDRLDSGESDLELVEIRPLPSAPAPVADADASVTAVFARSSSSACALGISEDRRDSLLSTRSECSAQSESEESEGPVTPEQRAIAVVSSIPELHLASSTALAHEPMGPVDGECDLAEGGMAAHMGSLRKRKVARSWERVVGAVHRIRVIAQ</sequence>
<proteinExistence type="inferred from homology"/>
<comment type="catalytic activity">
    <reaction evidence="8">
        <text>L-seryl-[protein] + ATP = O-phospho-L-seryl-[protein] + ADP + H(+)</text>
        <dbReference type="Rhea" id="RHEA:17989"/>
        <dbReference type="Rhea" id="RHEA-COMP:9863"/>
        <dbReference type="Rhea" id="RHEA-COMP:11604"/>
        <dbReference type="ChEBI" id="CHEBI:15378"/>
        <dbReference type="ChEBI" id="CHEBI:29999"/>
        <dbReference type="ChEBI" id="CHEBI:30616"/>
        <dbReference type="ChEBI" id="CHEBI:83421"/>
        <dbReference type="ChEBI" id="CHEBI:456216"/>
        <dbReference type="EC" id="2.7.11.1"/>
    </reaction>
</comment>
<dbReference type="AlphaFoldDB" id="A0A165R4J0"/>
<evidence type="ECO:0000256" key="7">
    <source>
        <dbReference type="ARBA" id="ARBA00047899"/>
    </source>
</evidence>
<keyword evidence="6 9" id="KW-0067">ATP-binding</keyword>
<organism evidence="14 15">
    <name type="scientific">Daedalea quercina L-15889</name>
    <dbReference type="NCBI Taxonomy" id="1314783"/>
    <lineage>
        <taxon>Eukaryota</taxon>
        <taxon>Fungi</taxon>
        <taxon>Dikarya</taxon>
        <taxon>Basidiomycota</taxon>
        <taxon>Agaricomycotina</taxon>
        <taxon>Agaricomycetes</taxon>
        <taxon>Polyporales</taxon>
        <taxon>Fomitopsis</taxon>
    </lineage>
</organism>
<evidence type="ECO:0000256" key="11">
    <source>
        <dbReference type="SAM" id="MobiDB-lite"/>
    </source>
</evidence>
<dbReference type="Gene3D" id="1.10.510.10">
    <property type="entry name" value="Transferase(Phosphotransferase) domain 1"/>
    <property type="match status" value="1"/>
</dbReference>
<dbReference type="GO" id="GO:0005524">
    <property type="term" value="F:ATP binding"/>
    <property type="evidence" value="ECO:0007669"/>
    <property type="project" value="UniProtKB-UniRule"/>
</dbReference>
<dbReference type="PANTHER" id="PTHR43895">
    <property type="entry name" value="CALCIUM/CALMODULIN-DEPENDENT PROTEIN KINASE KINASE-RELATED"/>
    <property type="match status" value="1"/>
</dbReference>
<feature type="signal peptide" evidence="12">
    <location>
        <begin position="1"/>
        <end position="17"/>
    </location>
</feature>
<evidence type="ECO:0000256" key="3">
    <source>
        <dbReference type="ARBA" id="ARBA00022679"/>
    </source>
</evidence>
<dbReference type="STRING" id="1314783.A0A165R4J0"/>
<dbReference type="SMART" id="SM00220">
    <property type="entry name" value="S_TKc"/>
    <property type="match status" value="1"/>
</dbReference>
<keyword evidence="3" id="KW-0808">Transferase</keyword>
<feature type="chain" id="PRO_5007865708" description="non-specific serine/threonine protein kinase" evidence="12">
    <location>
        <begin position="18"/>
        <end position="473"/>
    </location>
</feature>
<dbReference type="OrthoDB" id="541276at2759"/>
<dbReference type="InterPro" id="IPR000719">
    <property type="entry name" value="Prot_kinase_dom"/>
</dbReference>
<dbReference type="EMBL" id="KV429052">
    <property type="protein sequence ID" value="KZT70300.1"/>
    <property type="molecule type" value="Genomic_DNA"/>
</dbReference>
<evidence type="ECO:0000313" key="14">
    <source>
        <dbReference type="EMBL" id="KZT70300.1"/>
    </source>
</evidence>
<accession>A0A165R4J0</accession>
<dbReference type="EC" id="2.7.11.1" evidence="1"/>
<evidence type="ECO:0000256" key="4">
    <source>
        <dbReference type="ARBA" id="ARBA00022741"/>
    </source>
</evidence>
<evidence type="ECO:0000313" key="15">
    <source>
        <dbReference type="Proteomes" id="UP000076727"/>
    </source>
</evidence>
<evidence type="ECO:0000259" key="13">
    <source>
        <dbReference type="PROSITE" id="PS50011"/>
    </source>
</evidence>
<dbReference type="Proteomes" id="UP000076727">
    <property type="component" value="Unassembled WGS sequence"/>
</dbReference>
<dbReference type="GO" id="GO:0004674">
    <property type="term" value="F:protein serine/threonine kinase activity"/>
    <property type="evidence" value="ECO:0007669"/>
    <property type="project" value="UniProtKB-KW"/>
</dbReference>
<dbReference type="PROSITE" id="PS00108">
    <property type="entry name" value="PROTEIN_KINASE_ST"/>
    <property type="match status" value="1"/>
</dbReference>
<gene>
    <name evidence="14" type="ORF">DAEQUDRAFT_216792</name>
</gene>
<keyword evidence="2 10" id="KW-0723">Serine/threonine-protein kinase</keyword>
<protein>
    <recommendedName>
        <fullName evidence="1">non-specific serine/threonine protein kinase</fullName>
        <ecNumber evidence="1">2.7.11.1</ecNumber>
    </recommendedName>
</protein>
<keyword evidence="12" id="KW-0732">Signal</keyword>
<keyword evidence="15" id="KW-1185">Reference proteome</keyword>
<feature type="region of interest" description="Disordered" evidence="11">
    <location>
        <begin position="380"/>
        <end position="402"/>
    </location>
</feature>
<evidence type="ECO:0000256" key="6">
    <source>
        <dbReference type="ARBA" id="ARBA00022840"/>
    </source>
</evidence>
<feature type="domain" description="Protein kinase" evidence="13">
    <location>
        <begin position="23"/>
        <end position="294"/>
    </location>
</feature>
<dbReference type="PROSITE" id="PS00107">
    <property type="entry name" value="PROTEIN_KINASE_ATP"/>
    <property type="match status" value="1"/>
</dbReference>
<evidence type="ECO:0000256" key="12">
    <source>
        <dbReference type="SAM" id="SignalP"/>
    </source>
</evidence>
<evidence type="ECO:0000256" key="5">
    <source>
        <dbReference type="ARBA" id="ARBA00022777"/>
    </source>
</evidence>
<evidence type="ECO:0000256" key="1">
    <source>
        <dbReference type="ARBA" id="ARBA00012513"/>
    </source>
</evidence>
<dbReference type="PANTHER" id="PTHR43895:SF32">
    <property type="entry name" value="SERINE_THREONINE-PROTEIN KINASE CHK1"/>
    <property type="match status" value="1"/>
</dbReference>
<dbReference type="SUPFAM" id="SSF56112">
    <property type="entry name" value="Protein kinase-like (PK-like)"/>
    <property type="match status" value="1"/>
</dbReference>
<comment type="similarity">
    <text evidence="10">Belongs to the protein kinase superfamily.</text>
</comment>